<protein>
    <recommendedName>
        <fullName evidence="3">Glycosyl hydrolase family 39</fullName>
    </recommendedName>
</protein>
<dbReference type="PROSITE" id="PS51257">
    <property type="entry name" value="PROKAR_LIPOPROTEIN"/>
    <property type="match status" value="1"/>
</dbReference>
<name>A0ABW1J4W7_9PSEU</name>
<dbReference type="InterPro" id="IPR017853">
    <property type="entry name" value="GH"/>
</dbReference>
<organism evidence="1 2">
    <name type="scientific">Pseudonocardia hispaniensis</name>
    <dbReference type="NCBI Taxonomy" id="904933"/>
    <lineage>
        <taxon>Bacteria</taxon>
        <taxon>Bacillati</taxon>
        <taxon>Actinomycetota</taxon>
        <taxon>Actinomycetes</taxon>
        <taxon>Pseudonocardiales</taxon>
        <taxon>Pseudonocardiaceae</taxon>
        <taxon>Pseudonocardia</taxon>
    </lineage>
</organism>
<dbReference type="PANTHER" id="PTHR12631">
    <property type="entry name" value="ALPHA-L-IDURONIDASE"/>
    <property type="match status" value="1"/>
</dbReference>
<comment type="caution">
    <text evidence="1">The sequence shown here is derived from an EMBL/GenBank/DDBJ whole genome shotgun (WGS) entry which is preliminary data.</text>
</comment>
<dbReference type="SUPFAM" id="SSF51445">
    <property type="entry name" value="(Trans)glycosidases"/>
    <property type="match status" value="1"/>
</dbReference>
<reference evidence="2" key="1">
    <citation type="journal article" date="2019" name="Int. J. Syst. Evol. Microbiol.">
        <title>The Global Catalogue of Microorganisms (GCM) 10K type strain sequencing project: providing services to taxonomists for standard genome sequencing and annotation.</title>
        <authorList>
            <consortium name="The Broad Institute Genomics Platform"/>
            <consortium name="The Broad Institute Genome Sequencing Center for Infectious Disease"/>
            <person name="Wu L."/>
            <person name="Ma J."/>
        </authorList>
    </citation>
    <scope>NUCLEOTIDE SEQUENCE [LARGE SCALE GENOMIC DNA]</scope>
    <source>
        <strain evidence="2">CCM 8391</strain>
    </source>
</reference>
<dbReference type="EMBL" id="JBHSQW010000034">
    <property type="protein sequence ID" value="MFC5995858.1"/>
    <property type="molecule type" value="Genomic_DNA"/>
</dbReference>
<dbReference type="PANTHER" id="PTHR12631:SF10">
    <property type="entry name" value="BETA-XYLOSIDASE-LIKE PROTEIN-RELATED"/>
    <property type="match status" value="1"/>
</dbReference>
<evidence type="ECO:0000313" key="2">
    <source>
        <dbReference type="Proteomes" id="UP001596302"/>
    </source>
</evidence>
<keyword evidence="2" id="KW-1185">Reference proteome</keyword>
<gene>
    <name evidence="1" type="ORF">ACFQE5_16740</name>
</gene>
<dbReference type="RefSeq" id="WP_379586199.1">
    <property type="nucleotide sequence ID" value="NZ_JBHSQW010000034.1"/>
</dbReference>
<dbReference type="Gene3D" id="3.20.20.80">
    <property type="entry name" value="Glycosidases"/>
    <property type="match status" value="1"/>
</dbReference>
<sequence>MVTAPARPPRPRPAVLGALLFALITAIVAGCSGPAPDTKPSTVVDASAGAIDLDNGWTWRPQVNRLELGVTHTQHSLDSSEPADARARGERILADDSGIWQNQHLMGFGALNPEPSPGDFNWDSLDRRMQLIKDTHGRTVLTLCCAPDWMKGGSAGQTDWSKLEKAPDPDHFDDFAQLSAAAVQRYPQIERVLVWNELKGFYHKDENRWDYEGYTELYNKVYTAVKAVRPDVQIGGPYAVMTSLRPGTENASDLAGPWGAVDKRALAILEYWLAHNVGADFIAVDGSTATRNGGAPEQIDVGAQKFAAVTAWIRERTPLAVWWAEFYADPAPGATGGAASPASAAATLATVAAFAGSGVSVALLWGPQGSSLEYSALWTDSTEPEGGTPTPLTRAWTWLVPRLAKGGVEIGRSTTQPLLAFRTDDGAVIVNLTGEDVPVPGHEPVPGWGIALRKA</sequence>
<evidence type="ECO:0000313" key="1">
    <source>
        <dbReference type="EMBL" id="MFC5995858.1"/>
    </source>
</evidence>
<dbReference type="Proteomes" id="UP001596302">
    <property type="component" value="Unassembled WGS sequence"/>
</dbReference>
<accession>A0ABW1J4W7</accession>
<dbReference type="InterPro" id="IPR051923">
    <property type="entry name" value="Glycosyl_Hydrolase_39"/>
</dbReference>
<proteinExistence type="predicted"/>
<evidence type="ECO:0008006" key="3">
    <source>
        <dbReference type="Google" id="ProtNLM"/>
    </source>
</evidence>